<evidence type="ECO:0000256" key="2">
    <source>
        <dbReference type="ARBA" id="ARBA00022679"/>
    </source>
</evidence>
<feature type="non-terminal residue" evidence="6">
    <location>
        <position position="1"/>
    </location>
</feature>
<comment type="similarity">
    <text evidence="1">Belongs to the spermidine/spermine synthase family.</text>
</comment>
<evidence type="ECO:0000256" key="4">
    <source>
        <dbReference type="PROSITE-ProRule" id="PRU00354"/>
    </source>
</evidence>
<accession>A0A0G1VVB8</accession>
<comment type="caution">
    <text evidence="6">The sequence shown here is derived from an EMBL/GenBank/DDBJ whole genome shotgun (WGS) entry which is preliminary data.</text>
</comment>
<feature type="active site" description="Proton acceptor" evidence="4">
    <location>
        <position position="56"/>
    </location>
</feature>
<dbReference type="CDD" id="cd02440">
    <property type="entry name" value="AdoMet_MTases"/>
    <property type="match status" value="1"/>
</dbReference>
<evidence type="ECO:0000259" key="5">
    <source>
        <dbReference type="PROSITE" id="PS51006"/>
    </source>
</evidence>
<dbReference type="GO" id="GO:0006596">
    <property type="term" value="P:polyamine biosynthetic process"/>
    <property type="evidence" value="ECO:0007669"/>
    <property type="project" value="UniProtKB-UniRule"/>
</dbReference>
<dbReference type="InterPro" id="IPR030374">
    <property type="entry name" value="PABS"/>
</dbReference>
<proteinExistence type="inferred from homology"/>
<dbReference type="InterPro" id="IPR029063">
    <property type="entry name" value="SAM-dependent_MTases_sf"/>
</dbReference>
<dbReference type="Pfam" id="PF01564">
    <property type="entry name" value="Spermine_synth"/>
    <property type="match status" value="1"/>
</dbReference>
<organism evidence="6 7">
    <name type="scientific">Candidatus Gottesmanbacteria bacterium GW2011_GWB1_49_7</name>
    <dbReference type="NCBI Taxonomy" id="1618448"/>
    <lineage>
        <taxon>Bacteria</taxon>
        <taxon>Candidatus Gottesmaniibacteriota</taxon>
    </lineage>
</organism>
<reference evidence="6 7" key="1">
    <citation type="journal article" date="2015" name="Nature">
        <title>rRNA introns, odd ribosomes, and small enigmatic genomes across a large radiation of phyla.</title>
        <authorList>
            <person name="Brown C.T."/>
            <person name="Hug L.A."/>
            <person name="Thomas B.C."/>
            <person name="Sharon I."/>
            <person name="Castelle C.J."/>
            <person name="Singh A."/>
            <person name="Wilkins M.J."/>
            <person name="Williams K.H."/>
            <person name="Banfield J.F."/>
        </authorList>
    </citation>
    <scope>NUCLEOTIDE SEQUENCE [LARGE SCALE GENOMIC DNA]</scope>
</reference>
<feature type="domain" description="PABS" evidence="5">
    <location>
        <begin position="1"/>
        <end position="129"/>
    </location>
</feature>
<name>A0A0G1VVB8_9BACT</name>
<dbReference type="GO" id="GO:0016740">
    <property type="term" value="F:transferase activity"/>
    <property type="evidence" value="ECO:0007669"/>
    <property type="project" value="UniProtKB-UniRule"/>
</dbReference>
<dbReference type="SUPFAM" id="SSF53335">
    <property type="entry name" value="S-adenosyl-L-methionine-dependent methyltransferases"/>
    <property type="match status" value="1"/>
</dbReference>
<dbReference type="AlphaFoldDB" id="A0A0G1VVB8"/>
<dbReference type="Gene3D" id="3.40.50.150">
    <property type="entry name" value="Vaccinia Virus protein VP39"/>
    <property type="match status" value="1"/>
</dbReference>
<keyword evidence="2 4" id="KW-0808">Transferase</keyword>
<dbReference type="EMBL" id="LCQD01000037">
    <property type="protein sequence ID" value="KKW10443.1"/>
    <property type="molecule type" value="Genomic_DNA"/>
</dbReference>
<gene>
    <name evidence="6" type="ORF">UY48_C0037G0004</name>
</gene>
<evidence type="ECO:0000313" key="7">
    <source>
        <dbReference type="Proteomes" id="UP000034588"/>
    </source>
</evidence>
<sequence length="129" mass="15028">IYPNAVITAVDIDERMIEIGKKYFSLSSISGLTLTVADARNYVMEQKKKWDLVVIDLYIGATIPPFVGEEQFLRALKTIMTAHGILLINYLYELEYRRLSDIYLAKLQNIFSRVIDTKIHFNRFFFVVK</sequence>
<keyword evidence="3 4" id="KW-0620">Polyamine biosynthesis</keyword>
<evidence type="ECO:0000256" key="3">
    <source>
        <dbReference type="ARBA" id="ARBA00023115"/>
    </source>
</evidence>
<evidence type="ECO:0000256" key="1">
    <source>
        <dbReference type="ARBA" id="ARBA00007867"/>
    </source>
</evidence>
<protein>
    <recommendedName>
        <fullName evidence="5">PABS domain-containing protein</fullName>
    </recommendedName>
</protein>
<dbReference type="PROSITE" id="PS51006">
    <property type="entry name" value="PABS_2"/>
    <property type="match status" value="1"/>
</dbReference>
<dbReference type="Proteomes" id="UP000034588">
    <property type="component" value="Unassembled WGS sequence"/>
</dbReference>
<evidence type="ECO:0000313" key="6">
    <source>
        <dbReference type="EMBL" id="KKW10443.1"/>
    </source>
</evidence>